<dbReference type="Pfam" id="PF01042">
    <property type="entry name" value="Ribonuc_L-PSP"/>
    <property type="match status" value="1"/>
</dbReference>
<dbReference type="Proteomes" id="UP000495940">
    <property type="component" value="Chromosome"/>
</dbReference>
<keyword evidence="2" id="KW-1185">Reference proteome</keyword>
<dbReference type="GO" id="GO:0019239">
    <property type="term" value="F:deaminase activity"/>
    <property type="evidence" value="ECO:0007669"/>
    <property type="project" value="TreeGrafter"/>
</dbReference>
<dbReference type="PANTHER" id="PTHR11803">
    <property type="entry name" value="2-IMINOBUTANOATE/2-IMINOPROPANOATE DEAMINASE RIDA"/>
    <property type="match status" value="1"/>
</dbReference>
<protein>
    <recommendedName>
        <fullName evidence="3">RidA family protein</fullName>
    </recommendedName>
</protein>
<dbReference type="EMBL" id="CP021978">
    <property type="protein sequence ID" value="QCD54257.1"/>
    <property type="molecule type" value="Genomic_DNA"/>
</dbReference>
<dbReference type="AlphaFoldDB" id="A0A6G5R9E6"/>
<organism evidence="1 2">
    <name type="scientific">Streptomyces hawaiiensis</name>
    <dbReference type="NCBI Taxonomy" id="67305"/>
    <lineage>
        <taxon>Bacteria</taxon>
        <taxon>Bacillati</taxon>
        <taxon>Actinomycetota</taxon>
        <taxon>Actinomycetes</taxon>
        <taxon>Kitasatosporales</taxon>
        <taxon>Streptomycetaceae</taxon>
        <taxon>Streptomyces</taxon>
    </lineage>
</organism>
<gene>
    <name evidence="1" type="ORF">CEB94_04875</name>
</gene>
<dbReference type="CDD" id="cd00448">
    <property type="entry name" value="YjgF_YER057c_UK114_family"/>
    <property type="match status" value="1"/>
</dbReference>
<dbReference type="InterPro" id="IPR035959">
    <property type="entry name" value="RutC-like_sf"/>
</dbReference>
<name>A0A6G5R9E6_9ACTN</name>
<dbReference type="KEGG" id="shaw:CEB94_04875"/>
<proteinExistence type="predicted"/>
<dbReference type="Gene3D" id="3.30.1330.40">
    <property type="entry name" value="RutC-like"/>
    <property type="match status" value="1"/>
</dbReference>
<dbReference type="RefSeq" id="WP_175430959.1">
    <property type="nucleotide sequence ID" value="NZ_CP021978.1"/>
</dbReference>
<evidence type="ECO:0000313" key="1">
    <source>
        <dbReference type="EMBL" id="QCD54257.1"/>
    </source>
</evidence>
<dbReference type="SUPFAM" id="SSF55298">
    <property type="entry name" value="YjgF-like"/>
    <property type="match status" value="1"/>
</dbReference>
<dbReference type="PANTHER" id="PTHR11803:SF39">
    <property type="entry name" value="2-IMINOBUTANOATE_2-IMINOPROPANOATE DEAMINASE"/>
    <property type="match status" value="1"/>
</dbReference>
<sequence>MTTIDSYSHNVSGEDEFGFAQAVKVGETIYVSGQLSHDEKGNFLHPDDFDAQLKQSYANFEKVLAHFGVTRNQVVSETQYIVDLPRYNNAMAAANLAYFGDHRPTSSTVGVASLFFPGQLIEISFVIDTRLPA</sequence>
<accession>A0A6G5R9E6</accession>
<dbReference type="GO" id="GO:0005829">
    <property type="term" value="C:cytosol"/>
    <property type="evidence" value="ECO:0007669"/>
    <property type="project" value="TreeGrafter"/>
</dbReference>
<reference evidence="1 2" key="1">
    <citation type="submission" date="2017-06" db="EMBL/GenBank/DDBJ databases">
        <title>Complete Genome Sequence of Streptomyces hawaiiensis NRRL 15010 and insights into acyldepsipeptides biosynthesis.</title>
        <authorList>
            <person name="Mariita R.M."/>
            <person name="Sello J.K."/>
        </authorList>
    </citation>
    <scope>NUCLEOTIDE SEQUENCE [LARGE SCALE GENOMIC DNA]</scope>
    <source>
        <strain evidence="1 2">ATCC 12236</strain>
    </source>
</reference>
<evidence type="ECO:0008006" key="3">
    <source>
        <dbReference type="Google" id="ProtNLM"/>
    </source>
</evidence>
<dbReference type="InterPro" id="IPR006175">
    <property type="entry name" value="YjgF/YER057c/UK114"/>
</dbReference>
<evidence type="ECO:0000313" key="2">
    <source>
        <dbReference type="Proteomes" id="UP000495940"/>
    </source>
</evidence>